<dbReference type="InterPro" id="IPR039801">
    <property type="entry name" value="EPS8-like"/>
</dbReference>
<dbReference type="PANTHER" id="PTHR12287:SF23">
    <property type="entry name" value="AROUSER, ISOFORM A-RELATED"/>
    <property type="match status" value="1"/>
</dbReference>
<feature type="region of interest" description="Disordered" evidence="3">
    <location>
        <begin position="449"/>
        <end position="502"/>
    </location>
</feature>
<accession>A0A813N4W5</accession>
<evidence type="ECO:0000313" key="6">
    <source>
        <dbReference type="Proteomes" id="UP000663852"/>
    </source>
</evidence>
<dbReference type="Gene3D" id="1.10.150.50">
    <property type="entry name" value="Transcription Factor, Ets-1"/>
    <property type="match status" value="1"/>
</dbReference>
<dbReference type="EMBL" id="CAJNOJ010000002">
    <property type="protein sequence ID" value="CAF0730363.1"/>
    <property type="molecule type" value="Genomic_DNA"/>
</dbReference>
<dbReference type="GO" id="GO:0035023">
    <property type="term" value="P:regulation of Rho protein signal transduction"/>
    <property type="evidence" value="ECO:0007669"/>
    <property type="project" value="TreeGrafter"/>
</dbReference>
<feature type="compositionally biased region" description="Polar residues" evidence="3">
    <location>
        <begin position="449"/>
        <end position="458"/>
    </location>
</feature>
<dbReference type="PROSITE" id="PS50002">
    <property type="entry name" value="SH3"/>
    <property type="match status" value="1"/>
</dbReference>
<keyword evidence="1 2" id="KW-0728">SH3 domain</keyword>
<name>A0A813N4W5_ADIRI</name>
<dbReference type="Gene3D" id="2.30.29.30">
    <property type="entry name" value="Pleckstrin-homology domain (PH domain)/Phosphotyrosine-binding domain (PTB)"/>
    <property type="match status" value="1"/>
</dbReference>
<dbReference type="GO" id="GO:0007266">
    <property type="term" value="P:Rho protein signal transduction"/>
    <property type="evidence" value="ECO:0007669"/>
    <property type="project" value="TreeGrafter"/>
</dbReference>
<dbReference type="InterPro" id="IPR011993">
    <property type="entry name" value="PH-like_dom_sf"/>
</dbReference>
<dbReference type="SUPFAM" id="SSF50044">
    <property type="entry name" value="SH3-domain"/>
    <property type="match status" value="1"/>
</dbReference>
<dbReference type="Pfam" id="PF18016">
    <property type="entry name" value="SAM_3"/>
    <property type="match status" value="1"/>
</dbReference>
<dbReference type="Proteomes" id="UP000663852">
    <property type="component" value="Unassembled WGS sequence"/>
</dbReference>
<organism evidence="5 6">
    <name type="scientific">Adineta ricciae</name>
    <name type="common">Rotifer</name>
    <dbReference type="NCBI Taxonomy" id="249248"/>
    <lineage>
        <taxon>Eukaryota</taxon>
        <taxon>Metazoa</taxon>
        <taxon>Spiralia</taxon>
        <taxon>Gnathifera</taxon>
        <taxon>Rotifera</taxon>
        <taxon>Eurotatoria</taxon>
        <taxon>Bdelloidea</taxon>
        <taxon>Adinetida</taxon>
        <taxon>Adinetidae</taxon>
        <taxon>Adineta</taxon>
    </lineage>
</organism>
<dbReference type="Pfam" id="PF22975">
    <property type="entry name" value="EPS8_2nd"/>
    <property type="match status" value="1"/>
</dbReference>
<feature type="compositionally biased region" description="Polar residues" evidence="3">
    <location>
        <begin position="466"/>
        <end position="502"/>
    </location>
</feature>
<evidence type="ECO:0000256" key="1">
    <source>
        <dbReference type="ARBA" id="ARBA00022443"/>
    </source>
</evidence>
<dbReference type="InterPro" id="IPR055093">
    <property type="entry name" value="EPS8_2nd"/>
</dbReference>
<dbReference type="Pfam" id="PF07653">
    <property type="entry name" value="SH3_2"/>
    <property type="match status" value="1"/>
</dbReference>
<evidence type="ECO:0000256" key="3">
    <source>
        <dbReference type="SAM" id="MobiDB-lite"/>
    </source>
</evidence>
<dbReference type="InterPro" id="IPR036028">
    <property type="entry name" value="SH3-like_dom_sf"/>
</dbReference>
<dbReference type="Gene3D" id="2.30.30.40">
    <property type="entry name" value="SH3 Domains"/>
    <property type="match status" value="1"/>
</dbReference>
<sequence>MLSQLRRGHHREFNDGSMAIRTMNHHGDHWKSSDRANAAILNNNNILPSTYSTRSSSSIYNPDLARAFRVDAHLLAIIRIEDKRNSYYSTEVVSKLRQKEQTQSFINKPCSLFVTDRALVIYDRARNTIAESIPLETVDPTCVYADAPDPLNDIFMYRVHDRHSATTSSSKNNELTPVIVFKCTNKDSKALVDNIRNTNAKLLRSPRSARSETRSTIDRRIADAGGMASYDPLQLPYDQSAMMNPTYVVGPQHTSRTMSQQNSSIISADYYKRLTSELNKCFDDIELFVRYLEALMEYTRELDRDHRRKEKKSTAGLKQMVEKLPDDKFFIDVLQKFKHSFNLLGELKHIIHKPNAPELVHYLLSPLHFIVSTLRTKHPTQLQIAQDVWSPALTKETRELLINCLTSKEQEILRNLGPAWIRSSEETPQKYADYRPMFFEGRSLWIQEPSNDQPIHSTHSLDERQSSSVWSPVRPSNSNNGTLTNHNSTLVRQPSPATHFETSTIDRSVKNGAGENYNSNFQNEHAWAIERKRAGAKIYAVRADRKGQNNKELTVRRGELIEIETSSKKWWRAKNFHGDVGHVPHNIVEEIDIEQRISKPVPSNSSAYIPRVTNASYEGFNDTMQSHHRNRNDYTQVLFRSPSHGNNFIMQSNHSSTTNPLFVDDQLFQQTLTQTTSSTIPPPPSAFVPPPPPPMPEQFLTLRSNPWSTLQLPKGTGKTRPRLDIDLSTTQVDELQRELAERITDRVGYISPNSSAEDVHRWLESKQVSTQLIHRLKGMNGERIFQLSKDTLSTFTDEIESARIYALLLQQKQLSGFQSADKSERSPTFNSTIFGSLRASTMRDVDDSFSFRDDDTLNRSLRIKLKQRRDKIEQAEPVNQLTT</sequence>
<dbReference type="GO" id="GO:0003779">
    <property type="term" value="F:actin binding"/>
    <property type="evidence" value="ECO:0007669"/>
    <property type="project" value="TreeGrafter"/>
</dbReference>
<dbReference type="OrthoDB" id="4680325at2759"/>
<evidence type="ECO:0000256" key="2">
    <source>
        <dbReference type="PROSITE-ProRule" id="PRU00192"/>
    </source>
</evidence>
<evidence type="ECO:0000313" key="5">
    <source>
        <dbReference type="EMBL" id="CAF0730363.1"/>
    </source>
</evidence>
<dbReference type="SMART" id="SM00326">
    <property type="entry name" value="SH3"/>
    <property type="match status" value="1"/>
</dbReference>
<reference evidence="5" key="1">
    <citation type="submission" date="2021-02" db="EMBL/GenBank/DDBJ databases">
        <authorList>
            <person name="Nowell W R."/>
        </authorList>
    </citation>
    <scope>NUCLEOTIDE SEQUENCE</scope>
</reference>
<proteinExistence type="predicted"/>
<dbReference type="AlphaFoldDB" id="A0A813N4W5"/>
<dbReference type="InterPro" id="IPR041418">
    <property type="entry name" value="SAM_3"/>
</dbReference>
<dbReference type="InterPro" id="IPR001452">
    <property type="entry name" value="SH3_domain"/>
</dbReference>
<protein>
    <recommendedName>
        <fullName evidence="4">SH3 domain-containing protein</fullName>
    </recommendedName>
</protein>
<dbReference type="PANTHER" id="PTHR12287">
    <property type="entry name" value="EPIDERMAL GROWTH FACTOR RECEPTOR KINASE SUBSTRATE EPS8-RELATED PROTEIN"/>
    <property type="match status" value="1"/>
</dbReference>
<gene>
    <name evidence="5" type="ORF">EDS130_LOCUS1060</name>
</gene>
<comment type="caution">
    <text evidence="5">The sequence shown here is derived from an EMBL/GenBank/DDBJ whole genome shotgun (WGS) entry which is preliminary data.</text>
</comment>
<dbReference type="InterPro" id="IPR013761">
    <property type="entry name" value="SAM/pointed_sf"/>
</dbReference>
<evidence type="ECO:0000259" key="4">
    <source>
        <dbReference type="PROSITE" id="PS50002"/>
    </source>
</evidence>
<feature type="domain" description="SH3" evidence="4">
    <location>
        <begin position="534"/>
        <end position="593"/>
    </location>
</feature>
<dbReference type="GO" id="GO:0005886">
    <property type="term" value="C:plasma membrane"/>
    <property type="evidence" value="ECO:0007669"/>
    <property type="project" value="TreeGrafter"/>
</dbReference>